<keyword evidence="2" id="KW-1185">Reference proteome</keyword>
<sequence length="92" mass="10468">MSSSLNSGCTHERMKNGATGQRVHLLDPILINWQEQAHVTRLYGNVQPSKYGSIYFQAVIEYQLKAWPVDGKPHFQAKQAKSSKPSREPFRP</sequence>
<accession>A0AAN9L7K1</accession>
<reference evidence="1 2" key="1">
    <citation type="submission" date="2024-01" db="EMBL/GenBank/DDBJ databases">
        <title>The genomes of 5 underutilized Papilionoideae crops provide insights into root nodulation and disease resistanc.</title>
        <authorList>
            <person name="Jiang F."/>
        </authorList>
    </citation>
    <scope>NUCLEOTIDE SEQUENCE [LARGE SCALE GENOMIC DNA]</scope>
    <source>
        <strain evidence="1">LVBAO_FW01</strain>
        <tissue evidence="1">Leaves</tissue>
    </source>
</reference>
<proteinExistence type="predicted"/>
<name>A0AAN9L7K1_CANGL</name>
<organism evidence="1 2">
    <name type="scientific">Canavalia gladiata</name>
    <name type="common">Sword bean</name>
    <name type="synonym">Dolichos gladiatus</name>
    <dbReference type="NCBI Taxonomy" id="3824"/>
    <lineage>
        <taxon>Eukaryota</taxon>
        <taxon>Viridiplantae</taxon>
        <taxon>Streptophyta</taxon>
        <taxon>Embryophyta</taxon>
        <taxon>Tracheophyta</taxon>
        <taxon>Spermatophyta</taxon>
        <taxon>Magnoliopsida</taxon>
        <taxon>eudicotyledons</taxon>
        <taxon>Gunneridae</taxon>
        <taxon>Pentapetalae</taxon>
        <taxon>rosids</taxon>
        <taxon>fabids</taxon>
        <taxon>Fabales</taxon>
        <taxon>Fabaceae</taxon>
        <taxon>Papilionoideae</taxon>
        <taxon>50 kb inversion clade</taxon>
        <taxon>NPAAA clade</taxon>
        <taxon>indigoferoid/millettioid clade</taxon>
        <taxon>Phaseoleae</taxon>
        <taxon>Canavalia</taxon>
    </lineage>
</organism>
<dbReference type="AlphaFoldDB" id="A0AAN9L7K1"/>
<dbReference type="Proteomes" id="UP001367508">
    <property type="component" value="Unassembled WGS sequence"/>
</dbReference>
<comment type="caution">
    <text evidence="1">The sequence shown here is derived from an EMBL/GenBank/DDBJ whole genome shotgun (WGS) entry which is preliminary data.</text>
</comment>
<protein>
    <submittedName>
        <fullName evidence="1">Uncharacterized protein</fullName>
    </submittedName>
</protein>
<evidence type="ECO:0000313" key="1">
    <source>
        <dbReference type="EMBL" id="KAK7329139.1"/>
    </source>
</evidence>
<dbReference type="EMBL" id="JAYMYQ010000005">
    <property type="protein sequence ID" value="KAK7329139.1"/>
    <property type="molecule type" value="Genomic_DNA"/>
</dbReference>
<evidence type="ECO:0000313" key="2">
    <source>
        <dbReference type="Proteomes" id="UP001367508"/>
    </source>
</evidence>
<gene>
    <name evidence="1" type="ORF">VNO77_23285</name>
</gene>